<comment type="caution">
    <text evidence="3">The sequence shown here is derived from an EMBL/GenBank/DDBJ whole genome shotgun (WGS) entry which is preliminary data.</text>
</comment>
<proteinExistence type="inferred from homology"/>
<feature type="domain" description="CN hydrolase" evidence="2">
    <location>
        <begin position="10"/>
        <end position="246"/>
    </location>
</feature>
<evidence type="ECO:0000256" key="1">
    <source>
        <dbReference type="ARBA" id="ARBA00010613"/>
    </source>
</evidence>
<dbReference type="Gene3D" id="3.60.110.10">
    <property type="entry name" value="Carbon-nitrogen hydrolase"/>
    <property type="match status" value="1"/>
</dbReference>
<dbReference type="RefSeq" id="WP_344493709.1">
    <property type="nucleotide sequence ID" value="NZ_BAAAQX010000047.1"/>
</dbReference>
<protein>
    <submittedName>
        <fullName evidence="3">Nitrilase family protein</fullName>
    </submittedName>
</protein>
<reference evidence="3 4" key="1">
    <citation type="journal article" date="2019" name="Int. J. Syst. Evol. Microbiol.">
        <title>The Global Catalogue of Microorganisms (GCM) 10K type strain sequencing project: providing services to taxonomists for standard genome sequencing and annotation.</title>
        <authorList>
            <consortium name="The Broad Institute Genomics Platform"/>
            <consortium name="The Broad Institute Genome Sequencing Center for Infectious Disease"/>
            <person name="Wu L."/>
            <person name="Ma J."/>
        </authorList>
    </citation>
    <scope>NUCLEOTIDE SEQUENCE [LARGE SCALE GENOMIC DNA]</scope>
    <source>
        <strain evidence="3 4">JCM 16114</strain>
    </source>
</reference>
<dbReference type="InterPro" id="IPR003010">
    <property type="entry name" value="C-N_Hydrolase"/>
</dbReference>
<evidence type="ECO:0000259" key="2">
    <source>
        <dbReference type="PROSITE" id="PS50263"/>
    </source>
</evidence>
<dbReference type="PANTHER" id="PTHR23088:SF27">
    <property type="entry name" value="DEAMINATED GLUTATHIONE AMIDASE"/>
    <property type="match status" value="1"/>
</dbReference>
<dbReference type="InterPro" id="IPR036526">
    <property type="entry name" value="C-N_Hydrolase_sf"/>
</dbReference>
<evidence type="ECO:0000313" key="4">
    <source>
        <dbReference type="Proteomes" id="UP001499843"/>
    </source>
</evidence>
<dbReference type="EMBL" id="BAAAQX010000047">
    <property type="protein sequence ID" value="GAA2215182.1"/>
    <property type="molecule type" value="Genomic_DNA"/>
</dbReference>
<dbReference type="SUPFAM" id="SSF56317">
    <property type="entry name" value="Carbon-nitrogen hydrolase"/>
    <property type="match status" value="1"/>
</dbReference>
<dbReference type="PROSITE" id="PS50263">
    <property type="entry name" value="CN_HYDROLASE"/>
    <property type="match status" value="1"/>
</dbReference>
<keyword evidence="4" id="KW-1185">Reference proteome</keyword>
<comment type="similarity">
    <text evidence="1">Belongs to the carbon-nitrogen hydrolase superfamily. NIT1/NIT2 family.</text>
</comment>
<sequence>MGEIGISGRLRVAALQAPLTCVASGDLPDVLARCSQEDIDLLVLPECYFGGMPPDRLAAEAVAIAPPYASLLTSLADGPPSTTVVAGFTERSGQGRLHSSAAVVRGGRLVGEISRKVFPREAAFDAGDDLPLHQHGEHAFGIVICYDCNFVEPSRLLALAGARILVCPLNNDLSVDVARRWRERSRSTSIARAVENDCWVITADVAGTAAGREGIGATRVIAPDGQVVAESDAGAASQLVVADIEVSGDSMLARWDVRRNPAVFDRWRQSWGAPEAGS</sequence>
<organism evidence="3 4">
    <name type="scientific">Nonomuraea monospora</name>
    <dbReference type="NCBI Taxonomy" id="568818"/>
    <lineage>
        <taxon>Bacteria</taxon>
        <taxon>Bacillati</taxon>
        <taxon>Actinomycetota</taxon>
        <taxon>Actinomycetes</taxon>
        <taxon>Streptosporangiales</taxon>
        <taxon>Streptosporangiaceae</taxon>
        <taxon>Nonomuraea</taxon>
    </lineage>
</organism>
<gene>
    <name evidence="3" type="ORF">GCM10009850_106490</name>
</gene>
<dbReference type="Proteomes" id="UP001499843">
    <property type="component" value="Unassembled WGS sequence"/>
</dbReference>
<evidence type="ECO:0000313" key="3">
    <source>
        <dbReference type="EMBL" id="GAA2215182.1"/>
    </source>
</evidence>
<dbReference type="Pfam" id="PF00795">
    <property type="entry name" value="CN_hydrolase"/>
    <property type="match status" value="1"/>
</dbReference>
<accession>A0ABN3D079</accession>
<dbReference type="CDD" id="cd07197">
    <property type="entry name" value="nitrilase"/>
    <property type="match status" value="1"/>
</dbReference>
<dbReference type="PANTHER" id="PTHR23088">
    <property type="entry name" value="NITRILASE-RELATED"/>
    <property type="match status" value="1"/>
</dbReference>
<name>A0ABN3D079_9ACTN</name>